<dbReference type="CDD" id="cd01106">
    <property type="entry name" value="HTH_TipAL-Mta"/>
    <property type="match status" value="1"/>
</dbReference>
<dbReference type="InterPro" id="IPR036244">
    <property type="entry name" value="TipA-like_antibiotic-bd"/>
</dbReference>
<dbReference type="PANTHER" id="PTHR30204">
    <property type="entry name" value="REDOX-CYCLING DRUG-SENSING TRANSCRIPTIONAL ACTIVATOR SOXR"/>
    <property type="match status" value="1"/>
</dbReference>
<accession>A0A3S8S1U2</accession>
<sequence length="249" mass="29037">MLYTVKEVSSLSGVTVKTLHHYHKIGLLLPRKISGAGYRLYGQEELERLQQILFYRELEFPLAQIKQLLEREPERLSVLKQQEELLLTRQNRLQTVIATLRHSIHCMEKGESMDNSELFMGFAREEEWREALKEHNAHLQERYEFDQLELAQIEVQDMNEQAREAKAFMDEMARNLQMGVMHNSLETGQLICNHLEFMNRHGHAVSAQDFVGQTRFFLSDSFHLQMLEGQQTGLAYYLAAAAESYADMT</sequence>
<dbReference type="EMBL" id="CP034248">
    <property type="protein sequence ID" value="AZK49127.1"/>
    <property type="molecule type" value="Genomic_DNA"/>
</dbReference>
<dbReference type="RefSeq" id="WP_125085268.1">
    <property type="nucleotide sequence ID" value="NZ_CP034248.1"/>
</dbReference>
<evidence type="ECO:0000259" key="6">
    <source>
        <dbReference type="PROSITE" id="PS50937"/>
    </source>
</evidence>
<feature type="domain" description="HTH merR-type" evidence="6">
    <location>
        <begin position="2"/>
        <end position="71"/>
    </location>
</feature>
<dbReference type="KEGG" id="plen:EIM92_18420"/>
<evidence type="ECO:0000256" key="4">
    <source>
        <dbReference type="ARBA" id="ARBA00023163"/>
    </source>
</evidence>
<dbReference type="PANTHER" id="PTHR30204:SF90">
    <property type="entry name" value="HTH-TYPE TRANSCRIPTIONAL ACTIVATOR MTA"/>
    <property type="match status" value="1"/>
</dbReference>
<evidence type="ECO:0000256" key="5">
    <source>
        <dbReference type="SAM" id="Coils"/>
    </source>
</evidence>
<dbReference type="OrthoDB" id="9814833at2"/>
<dbReference type="SMART" id="SM00422">
    <property type="entry name" value="HTH_MERR"/>
    <property type="match status" value="1"/>
</dbReference>
<dbReference type="PROSITE" id="PS50937">
    <property type="entry name" value="HTH_MERR_2"/>
    <property type="match status" value="1"/>
</dbReference>
<dbReference type="InterPro" id="IPR000551">
    <property type="entry name" value="MerR-type_HTH_dom"/>
</dbReference>
<protein>
    <submittedName>
        <fullName evidence="7">MerR family transcriptional regulator</fullName>
    </submittedName>
</protein>
<dbReference type="SUPFAM" id="SSF89082">
    <property type="entry name" value="Antibiotic binding domain of TipA-like multidrug resistance regulators"/>
    <property type="match status" value="1"/>
</dbReference>
<dbReference type="Pfam" id="PF13411">
    <property type="entry name" value="MerR_1"/>
    <property type="match status" value="1"/>
</dbReference>
<evidence type="ECO:0000313" key="7">
    <source>
        <dbReference type="EMBL" id="AZK49127.1"/>
    </source>
</evidence>
<feature type="coiled-coil region" evidence="5">
    <location>
        <begin position="136"/>
        <end position="175"/>
    </location>
</feature>
<dbReference type="InterPro" id="IPR047057">
    <property type="entry name" value="MerR_fam"/>
</dbReference>
<dbReference type="AlphaFoldDB" id="A0A3S8S1U2"/>
<dbReference type="GO" id="GO:0003700">
    <property type="term" value="F:DNA-binding transcription factor activity"/>
    <property type="evidence" value="ECO:0007669"/>
    <property type="project" value="InterPro"/>
</dbReference>
<evidence type="ECO:0000256" key="2">
    <source>
        <dbReference type="ARBA" id="ARBA00023125"/>
    </source>
</evidence>
<dbReference type="InterPro" id="IPR009061">
    <property type="entry name" value="DNA-bd_dom_put_sf"/>
</dbReference>
<dbReference type="Pfam" id="PF07739">
    <property type="entry name" value="TipAS"/>
    <property type="match status" value="1"/>
</dbReference>
<proteinExistence type="predicted"/>
<keyword evidence="2" id="KW-0238">DNA-binding</keyword>
<dbReference type="GO" id="GO:0003677">
    <property type="term" value="F:DNA binding"/>
    <property type="evidence" value="ECO:0007669"/>
    <property type="project" value="UniProtKB-KW"/>
</dbReference>
<organism evidence="7 8">
    <name type="scientific">Paenibacillus lentus</name>
    <dbReference type="NCBI Taxonomy" id="1338368"/>
    <lineage>
        <taxon>Bacteria</taxon>
        <taxon>Bacillati</taxon>
        <taxon>Bacillota</taxon>
        <taxon>Bacilli</taxon>
        <taxon>Bacillales</taxon>
        <taxon>Paenibacillaceae</taxon>
        <taxon>Paenibacillus</taxon>
    </lineage>
</organism>
<keyword evidence="5" id="KW-0175">Coiled coil</keyword>
<evidence type="ECO:0000313" key="8">
    <source>
        <dbReference type="Proteomes" id="UP000273145"/>
    </source>
</evidence>
<dbReference type="InterPro" id="IPR012925">
    <property type="entry name" value="TipAS_dom"/>
</dbReference>
<keyword evidence="4" id="KW-0804">Transcription</keyword>
<dbReference type="Gene3D" id="1.10.1660.10">
    <property type="match status" value="1"/>
</dbReference>
<dbReference type="Proteomes" id="UP000273145">
    <property type="component" value="Chromosome"/>
</dbReference>
<evidence type="ECO:0000256" key="3">
    <source>
        <dbReference type="ARBA" id="ARBA00023159"/>
    </source>
</evidence>
<keyword evidence="8" id="KW-1185">Reference proteome</keyword>
<gene>
    <name evidence="7" type="ORF">EIM92_18420</name>
</gene>
<dbReference type="SUPFAM" id="SSF46955">
    <property type="entry name" value="Putative DNA-binding domain"/>
    <property type="match status" value="1"/>
</dbReference>
<keyword evidence="1" id="KW-0805">Transcription regulation</keyword>
<keyword evidence="3" id="KW-0010">Activator</keyword>
<reference evidence="7 8" key="1">
    <citation type="submission" date="2018-11" db="EMBL/GenBank/DDBJ databases">
        <title>Genome sequencing of Paenibacillus lentus DSM25539(T).</title>
        <authorList>
            <person name="Kook J.-K."/>
            <person name="Park S.-N."/>
            <person name="Lim Y.K."/>
        </authorList>
    </citation>
    <scope>NUCLEOTIDE SEQUENCE [LARGE SCALE GENOMIC DNA]</scope>
    <source>
        <strain evidence="7 8">DSM 25539</strain>
    </source>
</reference>
<dbReference type="PRINTS" id="PR00040">
    <property type="entry name" value="HTHMERR"/>
</dbReference>
<evidence type="ECO:0000256" key="1">
    <source>
        <dbReference type="ARBA" id="ARBA00023015"/>
    </source>
</evidence>
<name>A0A3S8S1U2_9BACL</name>